<organism evidence="2 3">
    <name type="scientific">Candidatus Ghiorseimicrobium undicola</name>
    <dbReference type="NCBI Taxonomy" id="1974746"/>
    <lineage>
        <taxon>Bacteria</taxon>
        <taxon>Pseudomonadati</taxon>
        <taxon>Candidatus Omnitrophota</taxon>
        <taxon>Candidatus Ghiorseimicrobium</taxon>
    </lineage>
</organism>
<dbReference type="AlphaFoldDB" id="A0A2H0LVK4"/>
<gene>
    <name evidence="2" type="ORF">COV72_08990</name>
</gene>
<dbReference type="EMBL" id="PCWA01000109">
    <property type="protein sequence ID" value="PIQ88428.1"/>
    <property type="molecule type" value="Genomic_DNA"/>
</dbReference>
<comment type="caution">
    <text evidence="2">The sequence shown here is derived from an EMBL/GenBank/DDBJ whole genome shotgun (WGS) entry which is preliminary data.</text>
</comment>
<keyword evidence="1" id="KW-1133">Transmembrane helix</keyword>
<dbReference type="Proteomes" id="UP000229641">
    <property type="component" value="Unassembled WGS sequence"/>
</dbReference>
<protein>
    <submittedName>
        <fullName evidence="2">Uncharacterized protein</fullName>
    </submittedName>
</protein>
<keyword evidence="1" id="KW-0812">Transmembrane</keyword>
<name>A0A2H0LVK4_9BACT</name>
<keyword evidence="1" id="KW-0472">Membrane</keyword>
<reference evidence="2 3" key="1">
    <citation type="submission" date="2017-09" db="EMBL/GenBank/DDBJ databases">
        <title>Depth-based differentiation of microbial function through sediment-hosted aquifers and enrichment of novel symbionts in the deep terrestrial subsurface.</title>
        <authorList>
            <person name="Probst A.J."/>
            <person name="Ladd B."/>
            <person name="Jarett J.K."/>
            <person name="Geller-Mcgrath D.E."/>
            <person name="Sieber C.M."/>
            <person name="Emerson J.B."/>
            <person name="Anantharaman K."/>
            <person name="Thomas B.C."/>
            <person name="Malmstrom R."/>
            <person name="Stieglmeier M."/>
            <person name="Klingl A."/>
            <person name="Woyke T."/>
            <person name="Ryan C.M."/>
            <person name="Banfield J.F."/>
        </authorList>
    </citation>
    <scope>NUCLEOTIDE SEQUENCE [LARGE SCALE GENOMIC DNA]</scope>
    <source>
        <strain evidence="2">CG11_big_fil_rev_8_21_14_0_20_42_13</strain>
    </source>
</reference>
<evidence type="ECO:0000313" key="2">
    <source>
        <dbReference type="EMBL" id="PIQ88428.1"/>
    </source>
</evidence>
<evidence type="ECO:0000313" key="3">
    <source>
        <dbReference type="Proteomes" id="UP000229641"/>
    </source>
</evidence>
<accession>A0A2H0LVK4</accession>
<sequence length="206" mass="22797">MEKFPMVPFLVFSGLLFALIAAIFIAIVRGNKKMELSVLSVAQTYGLSPGVSGRVNLEKLLKDINFIPAGPGRLSFGGYRNIFTDGEVILCNVVETAKTSYSSRAATTTQRSAVIFEGLPDVKMLFHIEKDGGIKVRYRSGIPQEDKILSILPQLINASLPHLLQCLIYEDAAIIYFIPAFTMETEADIRLLVDMGRRLKKSLRGQ</sequence>
<proteinExistence type="predicted"/>
<evidence type="ECO:0000256" key="1">
    <source>
        <dbReference type="SAM" id="Phobius"/>
    </source>
</evidence>
<feature type="transmembrane region" description="Helical" evidence="1">
    <location>
        <begin position="6"/>
        <end position="28"/>
    </location>
</feature>